<accession>A0AAV5WDV3</accession>
<dbReference type="EMBL" id="BTSY01000005">
    <property type="protein sequence ID" value="GMT28883.1"/>
    <property type="molecule type" value="Genomic_DNA"/>
</dbReference>
<reference evidence="1" key="1">
    <citation type="submission" date="2023-10" db="EMBL/GenBank/DDBJ databases">
        <title>Genome assembly of Pristionchus species.</title>
        <authorList>
            <person name="Yoshida K."/>
            <person name="Sommer R.J."/>
        </authorList>
    </citation>
    <scope>NUCLEOTIDE SEQUENCE</scope>
    <source>
        <strain evidence="1">RS5133</strain>
    </source>
</reference>
<organism evidence="1 2">
    <name type="scientific">Pristionchus fissidentatus</name>
    <dbReference type="NCBI Taxonomy" id="1538716"/>
    <lineage>
        <taxon>Eukaryota</taxon>
        <taxon>Metazoa</taxon>
        <taxon>Ecdysozoa</taxon>
        <taxon>Nematoda</taxon>
        <taxon>Chromadorea</taxon>
        <taxon>Rhabditida</taxon>
        <taxon>Rhabditina</taxon>
        <taxon>Diplogasteromorpha</taxon>
        <taxon>Diplogasteroidea</taxon>
        <taxon>Neodiplogasteridae</taxon>
        <taxon>Pristionchus</taxon>
    </lineage>
</organism>
<protein>
    <submittedName>
        <fullName evidence="1">Uncharacterized protein</fullName>
    </submittedName>
</protein>
<dbReference type="Proteomes" id="UP001432322">
    <property type="component" value="Unassembled WGS sequence"/>
</dbReference>
<evidence type="ECO:0000313" key="2">
    <source>
        <dbReference type="Proteomes" id="UP001432322"/>
    </source>
</evidence>
<gene>
    <name evidence="1" type="ORF">PFISCL1PPCAC_20180</name>
</gene>
<evidence type="ECO:0000313" key="1">
    <source>
        <dbReference type="EMBL" id="GMT28883.1"/>
    </source>
</evidence>
<sequence>MLSERQRILDEVLFTKCTCNGCNQPAKDAYARSVACSYCPNGICLVDAYPLSCTKCGTPCKQSIKEVNDLNDTIIDHLEEEKTERNVKLSLHRSIRLFEMRVGLLSKYNIPLALLGYEIVTRACTLNEFQIAIKYAHTFHVALLFNLPFGYPMLTHYLFAAIAALSHEKNLPSWGKEMIETVSASLYLSHGPLDSSKNDIETENLHDLLSKVKGMFNIKTDGGELCASPAKKLYVSSAKVIMNVVNH</sequence>
<name>A0AAV5WDV3_9BILA</name>
<dbReference type="AlphaFoldDB" id="A0AAV5WDV3"/>
<proteinExistence type="predicted"/>
<keyword evidence="2" id="KW-1185">Reference proteome</keyword>
<dbReference type="InterPro" id="IPR011990">
    <property type="entry name" value="TPR-like_helical_dom_sf"/>
</dbReference>
<dbReference type="Gene3D" id="1.25.40.10">
    <property type="entry name" value="Tetratricopeptide repeat domain"/>
    <property type="match status" value="1"/>
</dbReference>
<comment type="caution">
    <text evidence="1">The sequence shown here is derived from an EMBL/GenBank/DDBJ whole genome shotgun (WGS) entry which is preliminary data.</text>
</comment>